<name>A0A4Q5LMA2_9SPHI</name>
<dbReference type="AlphaFoldDB" id="A0A4Q5LMA2"/>
<evidence type="ECO:0000256" key="1">
    <source>
        <dbReference type="SAM" id="Phobius"/>
    </source>
</evidence>
<reference evidence="2 3" key="1">
    <citation type="submission" date="2019-02" db="EMBL/GenBank/DDBJ databases">
        <title>Bacterial novel species Mucilaginibacter sp. 17JY9-4 isolated from soil.</title>
        <authorList>
            <person name="Jung H.-Y."/>
        </authorList>
    </citation>
    <scope>NUCLEOTIDE SEQUENCE [LARGE SCALE GENOMIC DNA]</scope>
    <source>
        <strain evidence="2 3">17JY9-4</strain>
    </source>
</reference>
<keyword evidence="1" id="KW-1133">Transmembrane helix</keyword>
<dbReference type="EMBL" id="SEWG01000004">
    <property type="protein sequence ID" value="RYU90102.1"/>
    <property type="molecule type" value="Genomic_DNA"/>
</dbReference>
<dbReference type="OrthoDB" id="676528at2"/>
<comment type="caution">
    <text evidence="2">The sequence shown here is derived from an EMBL/GenBank/DDBJ whole genome shotgun (WGS) entry which is preliminary data.</text>
</comment>
<feature type="transmembrane region" description="Helical" evidence="1">
    <location>
        <begin position="45"/>
        <end position="64"/>
    </location>
</feature>
<keyword evidence="1" id="KW-0812">Transmembrane</keyword>
<keyword evidence="3" id="KW-1185">Reference proteome</keyword>
<gene>
    <name evidence="2" type="ORF">EWM62_11205</name>
</gene>
<protein>
    <submittedName>
        <fullName evidence="2">Uncharacterized protein</fullName>
    </submittedName>
</protein>
<accession>A0A4Q5LMA2</accession>
<evidence type="ECO:0000313" key="2">
    <source>
        <dbReference type="EMBL" id="RYU90102.1"/>
    </source>
</evidence>
<feature type="transmembrane region" description="Helical" evidence="1">
    <location>
        <begin position="76"/>
        <end position="96"/>
    </location>
</feature>
<organism evidence="2 3">
    <name type="scientific">Mucilaginibacter terrigena</name>
    <dbReference type="NCBI Taxonomy" id="2492395"/>
    <lineage>
        <taxon>Bacteria</taxon>
        <taxon>Pseudomonadati</taxon>
        <taxon>Bacteroidota</taxon>
        <taxon>Sphingobacteriia</taxon>
        <taxon>Sphingobacteriales</taxon>
        <taxon>Sphingobacteriaceae</taxon>
        <taxon>Mucilaginibacter</taxon>
    </lineage>
</organism>
<keyword evidence="1" id="KW-0472">Membrane</keyword>
<proteinExistence type="predicted"/>
<dbReference type="Proteomes" id="UP000293331">
    <property type="component" value="Unassembled WGS sequence"/>
</dbReference>
<evidence type="ECO:0000313" key="3">
    <source>
        <dbReference type="Proteomes" id="UP000293331"/>
    </source>
</evidence>
<dbReference type="RefSeq" id="WP_129876759.1">
    <property type="nucleotide sequence ID" value="NZ_SEWG01000004.1"/>
</dbReference>
<sequence>MKTSQIAAKIVTRLFFILLLIALVPFLQGDTAKLQHLYLAPKHIWTLAFPILLILGFIALLVICSIKKFSKTDLNWLLVINTLVLMAYGVTLYIRIYQLIK</sequence>